<organism evidence="1 2">
    <name type="scientific">Populus alba</name>
    <name type="common">White poplar</name>
    <dbReference type="NCBI Taxonomy" id="43335"/>
    <lineage>
        <taxon>Eukaryota</taxon>
        <taxon>Viridiplantae</taxon>
        <taxon>Streptophyta</taxon>
        <taxon>Embryophyta</taxon>
        <taxon>Tracheophyta</taxon>
        <taxon>Spermatophyta</taxon>
        <taxon>Magnoliopsida</taxon>
        <taxon>eudicotyledons</taxon>
        <taxon>Gunneridae</taxon>
        <taxon>Pentapetalae</taxon>
        <taxon>rosids</taxon>
        <taxon>fabids</taxon>
        <taxon>Malpighiales</taxon>
        <taxon>Salicaceae</taxon>
        <taxon>Saliceae</taxon>
        <taxon>Populus</taxon>
    </lineage>
</organism>
<evidence type="ECO:0000313" key="1">
    <source>
        <dbReference type="EMBL" id="KAL3593030.1"/>
    </source>
</evidence>
<dbReference type="EMBL" id="RCHU02000005">
    <property type="protein sequence ID" value="KAL3593030.1"/>
    <property type="molecule type" value="Genomic_DNA"/>
</dbReference>
<evidence type="ECO:0000313" key="2">
    <source>
        <dbReference type="Proteomes" id="UP000309997"/>
    </source>
</evidence>
<gene>
    <name evidence="1" type="ORF">D5086_011670</name>
</gene>
<dbReference type="Proteomes" id="UP000309997">
    <property type="component" value="Unassembled WGS sequence"/>
</dbReference>
<proteinExistence type="predicted"/>
<keyword evidence="2" id="KW-1185">Reference proteome</keyword>
<sequence length="970" mass="109592">MEAADDNPKTATSILHGDLDLRIIEARRLPNMDLVSDRLRRCFTVFDSCRDPCSKEREEQQHRRHKIITSDPYVMVGVSGARVARTRVISNNQNPIWNEHFKIPLAHPAEKIEFYVKDDDMFGAEFIGIASVEVEKILSGERIKDWFPIIGLYGKPPKTGCALHIEMKFTKCEQIDNKLGVENCYFPVRHGGNVTLYQDAHVPDSSLPEIELENGNSFRHEKCWEDICHAIVEAHHLVYIVGWSIYHKVVGTLYTHHQKCVIVDAQASVNNRKITAFIGGLDLCDGRYDTPEHRLFQDLDTVFQDDYHNPTFPAGTMGPRQPWHDLHCKIEGPAAYDVLTNFEQRWRKASKWSEFGRSFKRSTPWRDDSLIKLERISWINGPSPSVLSDDPKLWVSKEDDPENWHVQVFRSIDSGSLKGFPKDVYRAEKQNLVCAKNMVIDKSIQTAYVQAIRLAQHFIYIENQYFLGSSFAWSEYKNAGAENLIPMELALKIASKIRAKERFAVYVVIPMWPEGAPTSASVQEILFWQGQTMQMMYEVIAKELKSMNLENSHPQDYLNFYCLGNREQVPGSDKSGDQTVSMSQKFQRFMVYVHAKGMIVDDEYIILGSANINERSMAGSRDTEIAMGAYQPHHTWSKKKRHPLGQVYGYRMSLWAEHLGLVDNLFKEPGSLDCVKSVNKIAEDNWKKFTAEDFTLLQGHLLKYPVEVDANGKVSPLPGQETFPDVGGKATSKVSPLALRRSSSLMEIFDASTPLGIESSSKTMLCGNPALFLKTIFSPGDMENSLGTKANDPSSAPSKTSMAIALLAIIALAAVATKATPTSFIEALMLSLGSGEAETLALALTLAMEALPALRPVKDGIETAAEVTVAILEVFCSGFCWYCVLEAISQKGEGSVVGFNRVMECKCEAEEREVHFVWFRFCDEIMYGEEDGQRKRVICEDCSHWLVWMLFPDVALNVLRRGGEWERREV</sequence>
<protein>
    <submittedName>
        <fullName evidence="1">Uncharacterized protein</fullName>
    </submittedName>
</protein>
<reference evidence="1 2" key="1">
    <citation type="journal article" date="2024" name="Plant Biotechnol. J.">
        <title>Genome and CRISPR/Cas9 system of a widespread forest tree (Populus alba) in the world.</title>
        <authorList>
            <person name="Liu Y.J."/>
            <person name="Jiang P.F."/>
            <person name="Han X.M."/>
            <person name="Li X.Y."/>
            <person name="Wang H.M."/>
            <person name="Wang Y.J."/>
            <person name="Wang X.X."/>
            <person name="Zeng Q.Y."/>
        </authorList>
    </citation>
    <scope>NUCLEOTIDE SEQUENCE [LARGE SCALE GENOMIC DNA]</scope>
    <source>
        <strain evidence="2">cv. PAL-ZL1</strain>
    </source>
</reference>
<comment type="caution">
    <text evidence="1">The sequence shown here is derived from an EMBL/GenBank/DDBJ whole genome shotgun (WGS) entry which is preliminary data.</text>
</comment>
<accession>A0ACC4CDN1</accession>
<name>A0ACC4CDN1_POPAL</name>